<dbReference type="STRING" id="334253.SAMN04487943_101399"/>
<protein>
    <submittedName>
        <fullName evidence="1">Uncharacterized protein</fullName>
    </submittedName>
</protein>
<dbReference type="AlphaFoldDB" id="A0A1I4HGA4"/>
<accession>A0A1I4HGA4</accession>
<dbReference type="EMBL" id="FOTR01000001">
    <property type="protein sequence ID" value="SFL40767.1"/>
    <property type="molecule type" value="Genomic_DNA"/>
</dbReference>
<evidence type="ECO:0000313" key="2">
    <source>
        <dbReference type="Proteomes" id="UP000198565"/>
    </source>
</evidence>
<evidence type="ECO:0000313" key="1">
    <source>
        <dbReference type="EMBL" id="SFL40767.1"/>
    </source>
</evidence>
<dbReference type="Proteomes" id="UP000198565">
    <property type="component" value="Unassembled WGS sequence"/>
</dbReference>
<sequence length="84" mass="9559">MYICYLCNGLEKMEHRCPECDAHMLDGGKVVDYYDDYAPYIEINDAQLIDGIPNSSASHQCVHVGVCSACNYTKEFMIREQELS</sequence>
<proteinExistence type="predicted"/>
<name>A0A1I4HGA4_9BACI</name>
<dbReference type="RefSeq" id="WP_175495283.1">
    <property type="nucleotide sequence ID" value="NZ_FOTR01000001.1"/>
</dbReference>
<keyword evidence="2" id="KW-1185">Reference proteome</keyword>
<organism evidence="1 2">
    <name type="scientific">Gracilibacillus orientalis</name>
    <dbReference type="NCBI Taxonomy" id="334253"/>
    <lineage>
        <taxon>Bacteria</taxon>
        <taxon>Bacillati</taxon>
        <taxon>Bacillota</taxon>
        <taxon>Bacilli</taxon>
        <taxon>Bacillales</taxon>
        <taxon>Bacillaceae</taxon>
        <taxon>Gracilibacillus</taxon>
    </lineage>
</organism>
<reference evidence="2" key="1">
    <citation type="submission" date="2016-10" db="EMBL/GenBank/DDBJ databases">
        <authorList>
            <person name="Varghese N."/>
            <person name="Submissions S."/>
        </authorList>
    </citation>
    <scope>NUCLEOTIDE SEQUENCE [LARGE SCALE GENOMIC DNA]</scope>
    <source>
        <strain evidence="2">CGMCC 1.4250</strain>
    </source>
</reference>
<gene>
    <name evidence="1" type="ORF">SAMN04487943_101399</name>
</gene>